<feature type="region of interest" description="Disordered" evidence="1">
    <location>
        <begin position="30"/>
        <end position="54"/>
    </location>
</feature>
<feature type="region of interest" description="Disordered" evidence="1">
    <location>
        <begin position="70"/>
        <end position="89"/>
    </location>
</feature>
<dbReference type="AlphaFoldDB" id="A0A812QS59"/>
<feature type="compositionally biased region" description="Basic and acidic residues" evidence="1">
    <location>
        <begin position="97"/>
        <end position="113"/>
    </location>
</feature>
<name>A0A812QS59_9DINO</name>
<evidence type="ECO:0000256" key="1">
    <source>
        <dbReference type="SAM" id="MobiDB-lite"/>
    </source>
</evidence>
<feature type="region of interest" description="Disordered" evidence="1">
    <location>
        <begin position="231"/>
        <end position="277"/>
    </location>
</feature>
<organism evidence="2 3">
    <name type="scientific">Symbiodinium natans</name>
    <dbReference type="NCBI Taxonomy" id="878477"/>
    <lineage>
        <taxon>Eukaryota</taxon>
        <taxon>Sar</taxon>
        <taxon>Alveolata</taxon>
        <taxon>Dinophyceae</taxon>
        <taxon>Suessiales</taxon>
        <taxon>Symbiodiniaceae</taxon>
        <taxon>Symbiodinium</taxon>
    </lineage>
</organism>
<feature type="region of interest" description="Disordered" evidence="1">
    <location>
        <begin position="97"/>
        <end position="135"/>
    </location>
</feature>
<evidence type="ECO:0000313" key="2">
    <source>
        <dbReference type="EMBL" id="CAE7401492.1"/>
    </source>
</evidence>
<keyword evidence="3" id="KW-1185">Reference proteome</keyword>
<dbReference type="OrthoDB" id="422417at2759"/>
<feature type="compositionally biased region" description="Basic and acidic residues" evidence="1">
    <location>
        <begin position="266"/>
        <end position="277"/>
    </location>
</feature>
<evidence type="ECO:0000313" key="3">
    <source>
        <dbReference type="Proteomes" id="UP000604046"/>
    </source>
</evidence>
<dbReference type="Proteomes" id="UP000604046">
    <property type="component" value="Unassembled WGS sequence"/>
</dbReference>
<protein>
    <recommendedName>
        <fullName evidence="4">C3H1-type domain-containing protein</fullName>
    </recommendedName>
</protein>
<gene>
    <name evidence="2" type="ORF">SNAT2548_LOCUS21854</name>
</gene>
<reference evidence="2" key="1">
    <citation type="submission" date="2021-02" db="EMBL/GenBank/DDBJ databases">
        <authorList>
            <person name="Dougan E. K."/>
            <person name="Rhodes N."/>
            <person name="Thang M."/>
            <person name="Chan C."/>
        </authorList>
    </citation>
    <scope>NUCLEOTIDE SEQUENCE</scope>
</reference>
<sequence>MVVDPVAVKSPRGGEIGGLHMSASFMTQVPSAESMLDDTSSRDEEDFDQNHPEISNLKLVFSTLERGLPSLRRGWRTPDPSPTRRGLPKCAPYAELLEEKAPAEERGRDAPKDDEGDNTPSPGRGLRFRTPSPEPIMPMPAVPAIFPWPIVAEAEHGPTSMQYKWCVSIGSQGHPYNCAPACKYAAKSKGCKDGVNCDRCHLCRRCAVSYAECVKETEEVPEVPIKGRAAAPRADLRTRTPSPKVGPNFVTDSYLQKVAQAPGQSRGRDSESPEEVEQRVLHYPLSISAGSQGHPFSCSPACKYANRGKGCKDGAQCDHCHLCTWKKPITQNRTRPRKPRQRGDDA</sequence>
<accession>A0A812QS59</accession>
<comment type="caution">
    <text evidence="2">The sequence shown here is derived from an EMBL/GenBank/DDBJ whole genome shotgun (WGS) entry which is preliminary data.</text>
</comment>
<evidence type="ECO:0008006" key="4">
    <source>
        <dbReference type="Google" id="ProtNLM"/>
    </source>
</evidence>
<proteinExistence type="predicted"/>
<dbReference type="EMBL" id="CAJNDS010002265">
    <property type="protein sequence ID" value="CAE7401492.1"/>
    <property type="molecule type" value="Genomic_DNA"/>
</dbReference>